<keyword evidence="3 5" id="KW-1133">Transmembrane helix</keyword>
<dbReference type="OMA" id="WLMKSFP"/>
<comment type="subcellular location">
    <subcellularLocation>
        <location evidence="1">Membrane</location>
        <topology evidence="1">Multi-pass membrane protein</topology>
    </subcellularLocation>
</comment>
<reference evidence="7 8" key="1">
    <citation type="journal article" date="2011" name="Science">
        <title>Comparative functional genomics of the fission yeasts.</title>
        <authorList>
            <person name="Rhind N."/>
            <person name="Chen Z."/>
            <person name="Yassour M."/>
            <person name="Thompson D.A."/>
            <person name="Haas B.J."/>
            <person name="Habib N."/>
            <person name="Wapinski I."/>
            <person name="Roy S."/>
            <person name="Lin M.F."/>
            <person name="Heiman D.I."/>
            <person name="Young S.K."/>
            <person name="Furuya K."/>
            <person name="Guo Y."/>
            <person name="Pidoux A."/>
            <person name="Chen H.M."/>
            <person name="Robbertse B."/>
            <person name="Goldberg J.M."/>
            <person name="Aoki K."/>
            <person name="Bayne E.H."/>
            <person name="Berlin A.M."/>
            <person name="Desjardins C.A."/>
            <person name="Dobbs E."/>
            <person name="Dukaj L."/>
            <person name="Fan L."/>
            <person name="FitzGerald M.G."/>
            <person name="French C."/>
            <person name="Gujja S."/>
            <person name="Hansen K."/>
            <person name="Keifenheim D."/>
            <person name="Levin J.Z."/>
            <person name="Mosher R.A."/>
            <person name="Mueller C.A."/>
            <person name="Pfiffner J."/>
            <person name="Priest M."/>
            <person name="Russ C."/>
            <person name="Smialowska A."/>
            <person name="Swoboda P."/>
            <person name="Sykes S.M."/>
            <person name="Vaughn M."/>
            <person name="Vengrova S."/>
            <person name="Yoder R."/>
            <person name="Zeng Q."/>
            <person name="Allshire R."/>
            <person name="Baulcombe D."/>
            <person name="Birren B.W."/>
            <person name="Brown W."/>
            <person name="Ekwall K."/>
            <person name="Kellis M."/>
            <person name="Leatherwood J."/>
            <person name="Levin H."/>
            <person name="Margalit H."/>
            <person name="Martienssen R."/>
            <person name="Nieduszynski C.A."/>
            <person name="Spatafora J.W."/>
            <person name="Friedman N."/>
            <person name="Dalgaard J.Z."/>
            <person name="Baumann P."/>
            <person name="Niki H."/>
            <person name="Regev A."/>
            <person name="Nusbaum C."/>
        </authorList>
    </citation>
    <scope>NUCLEOTIDE SEQUENCE [LARGE SCALE GENOMIC DNA]</scope>
    <source>
        <strain evidence="8">yFS286</strain>
    </source>
</reference>
<feature type="transmembrane region" description="Helical" evidence="5">
    <location>
        <begin position="71"/>
        <end position="91"/>
    </location>
</feature>
<evidence type="ECO:0000256" key="5">
    <source>
        <dbReference type="SAM" id="Phobius"/>
    </source>
</evidence>
<dbReference type="InterPro" id="IPR004853">
    <property type="entry name" value="Sugar_P_trans_dom"/>
</dbReference>
<feature type="transmembrane region" description="Helical" evidence="5">
    <location>
        <begin position="139"/>
        <end position="160"/>
    </location>
</feature>
<dbReference type="InterPro" id="IPR050186">
    <property type="entry name" value="TPT_transporter"/>
</dbReference>
<feature type="domain" description="Sugar phosphate transporter" evidence="6">
    <location>
        <begin position="41"/>
        <end position="338"/>
    </location>
</feature>
<name>S9RFF6_SCHOY</name>
<evidence type="ECO:0000259" key="6">
    <source>
        <dbReference type="Pfam" id="PF03151"/>
    </source>
</evidence>
<feature type="transmembrane region" description="Helical" evidence="5">
    <location>
        <begin position="35"/>
        <end position="59"/>
    </location>
</feature>
<dbReference type="AlphaFoldDB" id="S9RFF6"/>
<feature type="transmembrane region" description="Helical" evidence="5">
    <location>
        <begin position="223"/>
        <end position="245"/>
    </location>
</feature>
<feature type="transmembrane region" description="Helical" evidence="5">
    <location>
        <begin position="191"/>
        <end position="211"/>
    </location>
</feature>
<keyword evidence="2 5" id="KW-0812">Transmembrane</keyword>
<protein>
    <submittedName>
        <fullName evidence="7">Membrane transporter</fullName>
    </submittedName>
</protein>
<dbReference type="GeneID" id="25029565"/>
<feature type="transmembrane region" description="Helical" evidence="5">
    <location>
        <begin position="112"/>
        <end position="133"/>
    </location>
</feature>
<dbReference type="PANTHER" id="PTHR11132">
    <property type="entry name" value="SOLUTE CARRIER FAMILY 35"/>
    <property type="match status" value="1"/>
</dbReference>
<keyword evidence="8" id="KW-1185">Reference proteome</keyword>
<evidence type="ECO:0000256" key="1">
    <source>
        <dbReference type="ARBA" id="ARBA00004141"/>
    </source>
</evidence>
<gene>
    <name evidence="7" type="ORF">SOCG_00581</name>
</gene>
<evidence type="ECO:0000313" key="7">
    <source>
        <dbReference type="EMBL" id="EPX72819.1"/>
    </source>
</evidence>
<feature type="transmembrane region" description="Helical" evidence="5">
    <location>
        <begin position="265"/>
        <end position="282"/>
    </location>
</feature>
<evidence type="ECO:0000256" key="2">
    <source>
        <dbReference type="ARBA" id="ARBA00022692"/>
    </source>
</evidence>
<dbReference type="OrthoDB" id="18894at2759"/>
<sequence length="363" mass="40828">MEAKQEVEQSQPIVEQESGGKEALCQKTWSFRHPWASLAITVGLLVLSWYASSLLLSMMNKWVFSKDKLDFQFPLILSSIHMLIQFSLSKLTLLALPQYQPKQQTKTSWKEYFFRAGVCALVTSMDIGLGNISLETITLSFYTMCRSSILVFVFVFSVLFRIERFDWILLCITFIITGGVILMVATETEFVFSGFLFVMASSIMSGLRWALTQKLLLDHPMTSNPFTSLSALTPLNFCILFIAGLILEGPKEFITSGIWKQQGPFMSIVLIVPGTLAFLMIASEFGLIKKTSVVTLSVCGILKEIITIVVSTLFYHDILLPINVIGLVITLIGIAVYNYYRIAFTKSPVPEQESEYIALHERV</sequence>
<dbReference type="Proteomes" id="UP000016088">
    <property type="component" value="Unassembled WGS sequence"/>
</dbReference>
<proteinExistence type="predicted"/>
<dbReference type="HOGENOM" id="CLU_022332_1_1_1"/>
<evidence type="ECO:0000313" key="8">
    <source>
        <dbReference type="Proteomes" id="UP000016088"/>
    </source>
</evidence>
<dbReference type="GO" id="GO:0016020">
    <property type="term" value="C:membrane"/>
    <property type="evidence" value="ECO:0007669"/>
    <property type="project" value="UniProtKB-SubCell"/>
</dbReference>
<dbReference type="RefSeq" id="XP_013018455.1">
    <property type="nucleotide sequence ID" value="XM_013163001.1"/>
</dbReference>
<evidence type="ECO:0000256" key="4">
    <source>
        <dbReference type="ARBA" id="ARBA00023136"/>
    </source>
</evidence>
<evidence type="ECO:0000256" key="3">
    <source>
        <dbReference type="ARBA" id="ARBA00022989"/>
    </source>
</evidence>
<feature type="transmembrane region" description="Helical" evidence="5">
    <location>
        <begin position="167"/>
        <end position="185"/>
    </location>
</feature>
<dbReference type="Pfam" id="PF03151">
    <property type="entry name" value="TPT"/>
    <property type="match status" value="1"/>
</dbReference>
<feature type="transmembrane region" description="Helical" evidence="5">
    <location>
        <begin position="320"/>
        <end position="340"/>
    </location>
</feature>
<organism evidence="7 8">
    <name type="scientific">Schizosaccharomyces octosporus (strain yFS286)</name>
    <name type="common">Fission yeast</name>
    <name type="synonym">Octosporomyces octosporus</name>
    <dbReference type="NCBI Taxonomy" id="483514"/>
    <lineage>
        <taxon>Eukaryota</taxon>
        <taxon>Fungi</taxon>
        <taxon>Dikarya</taxon>
        <taxon>Ascomycota</taxon>
        <taxon>Taphrinomycotina</taxon>
        <taxon>Schizosaccharomycetes</taxon>
        <taxon>Schizosaccharomycetales</taxon>
        <taxon>Schizosaccharomycetaceae</taxon>
        <taxon>Schizosaccharomyces</taxon>
    </lineage>
</organism>
<accession>S9RFF6</accession>
<dbReference type="eggNOG" id="KOG1443">
    <property type="taxonomic scope" value="Eukaryota"/>
</dbReference>
<dbReference type="EMBL" id="KE503207">
    <property type="protein sequence ID" value="EPX72819.1"/>
    <property type="molecule type" value="Genomic_DNA"/>
</dbReference>
<dbReference type="VEuPathDB" id="FungiDB:SOCG_00581"/>
<feature type="transmembrane region" description="Helical" evidence="5">
    <location>
        <begin position="294"/>
        <end position="314"/>
    </location>
</feature>
<keyword evidence="4 5" id="KW-0472">Membrane</keyword>